<dbReference type="RefSeq" id="WP_377870791.1">
    <property type="nucleotide sequence ID" value="NZ_JBHMAY010000025.1"/>
</dbReference>
<name>A0ABV7QJ62_9PSEU</name>
<organism evidence="1 2">
    <name type="scientific">Amycolatopsis halotolerans</name>
    <dbReference type="NCBI Taxonomy" id="330083"/>
    <lineage>
        <taxon>Bacteria</taxon>
        <taxon>Bacillati</taxon>
        <taxon>Actinomycetota</taxon>
        <taxon>Actinomycetes</taxon>
        <taxon>Pseudonocardiales</taxon>
        <taxon>Pseudonocardiaceae</taxon>
        <taxon>Amycolatopsis</taxon>
    </lineage>
</organism>
<gene>
    <name evidence="1" type="ORF">ACFORO_19460</name>
</gene>
<evidence type="ECO:0000313" key="2">
    <source>
        <dbReference type="Proteomes" id="UP001595764"/>
    </source>
</evidence>
<dbReference type="EMBL" id="JBHRWI010000022">
    <property type="protein sequence ID" value="MFC3512359.1"/>
    <property type="molecule type" value="Genomic_DNA"/>
</dbReference>
<comment type="caution">
    <text evidence="1">The sequence shown here is derived from an EMBL/GenBank/DDBJ whole genome shotgun (WGS) entry which is preliminary data.</text>
</comment>
<accession>A0ABV7QJ62</accession>
<protein>
    <submittedName>
        <fullName evidence="1">Uncharacterized protein</fullName>
    </submittedName>
</protein>
<dbReference type="Proteomes" id="UP001595764">
    <property type="component" value="Unassembled WGS sequence"/>
</dbReference>
<keyword evidence="2" id="KW-1185">Reference proteome</keyword>
<proteinExistence type="predicted"/>
<evidence type="ECO:0000313" key="1">
    <source>
        <dbReference type="EMBL" id="MFC3512359.1"/>
    </source>
</evidence>
<sequence>MKLLHLEITRHDWSREHCACGRSATHVADDLMRLARADESSGFGTEIFEGHVFVSSFVHEPAVPVVSVVLAALADDVSDYARAKFLELLLFLVGDDGRSERAEREGRDLAAECAAAAKPGIWLLYAEIFSGRRADAAASAYETLSLIEEDEERLDLARVAAGELLPWDLR</sequence>
<reference evidence="2" key="1">
    <citation type="journal article" date="2019" name="Int. J. Syst. Evol. Microbiol.">
        <title>The Global Catalogue of Microorganisms (GCM) 10K type strain sequencing project: providing services to taxonomists for standard genome sequencing and annotation.</title>
        <authorList>
            <consortium name="The Broad Institute Genomics Platform"/>
            <consortium name="The Broad Institute Genome Sequencing Center for Infectious Disease"/>
            <person name="Wu L."/>
            <person name="Ma J."/>
        </authorList>
    </citation>
    <scope>NUCLEOTIDE SEQUENCE [LARGE SCALE GENOMIC DNA]</scope>
    <source>
        <strain evidence="2">CGMCC 4.7682</strain>
    </source>
</reference>